<dbReference type="EnsemblMetazoa" id="Aqu2.1.35930_001">
    <property type="protein sequence ID" value="Aqu2.1.35930_001"/>
    <property type="gene ID" value="Aqu2.1.35930"/>
</dbReference>
<name>A0A1X7V6L9_AMPQE</name>
<dbReference type="AlphaFoldDB" id="A0A1X7V6L9"/>
<dbReference type="InParanoid" id="A0A1X7V6L9"/>
<reference evidence="1" key="1">
    <citation type="submission" date="2017-05" db="UniProtKB">
        <authorList>
            <consortium name="EnsemblMetazoa"/>
        </authorList>
    </citation>
    <scope>IDENTIFICATION</scope>
</reference>
<sequence>AHVDDDYRGLFTGPNPNVACFWRRLQLLLSLTADRGRG</sequence>
<evidence type="ECO:0000313" key="1">
    <source>
        <dbReference type="EnsemblMetazoa" id="Aqu2.1.35930_001"/>
    </source>
</evidence>
<organism evidence="1">
    <name type="scientific">Amphimedon queenslandica</name>
    <name type="common">Sponge</name>
    <dbReference type="NCBI Taxonomy" id="400682"/>
    <lineage>
        <taxon>Eukaryota</taxon>
        <taxon>Metazoa</taxon>
        <taxon>Porifera</taxon>
        <taxon>Demospongiae</taxon>
        <taxon>Heteroscleromorpha</taxon>
        <taxon>Haplosclerida</taxon>
        <taxon>Niphatidae</taxon>
        <taxon>Amphimedon</taxon>
    </lineage>
</organism>
<accession>A0A1X7V6L9</accession>
<proteinExistence type="predicted"/>
<protein>
    <submittedName>
        <fullName evidence="1">Uncharacterized protein</fullName>
    </submittedName>
</protein>